<reference evidence="7" key="1">
    <citation type="submission" date="2021-01" db="EMBL/GenBank/DDBJ databases">
        <authorList>
            <person name="Corre E."/>
            <person name="Pelletier E."/>
            <person name="Niang G."/>
            <person name="Scheremetjew M."/>
            <person name="Finn R."/>
            <person name="Kale V."/>
            <person name="Holt S."/>
            <person name="Cochrane G."/>
            <person name="Meng A."/>
            <person name="Brown T."/>
            <person name="Cohen L."/>
        </authorList>
    </citation>
    <scope>NUCLEOTIDE SEQUENCE</scope>
    <source>
        <strain evidence="7">CCMP2877</strain>
    </source>
</reference>
<dbReference type="Gene3D" id="1.10.10.10">
    <property type="entry name" value="Winged helix-like DNA-binding domain superfamily/Winged helix DNA-binding domain"/>
    <property type="match status" value="1"/>
</dbReference>
<proteinExistence type="inferred from homology"/>
<sequence length="335" mass="36130">MSGKLLPLRRSRRARPERRESPDVIARPGAVKPAGNASFPEKLRMLFAEEPTSVIDWLPHGEAFAIHDCDAFVAKVLPKYFRHNNLTSFQRQLNLYGFRRITKGDDKGAYRHPHFQRDRPDLMSLVSRKTRKEVPVPVAVGSPMQLSLGLPEPKAEPAGPSPRLIAAKDHKVSSPTTIARPAPGLNFVALLPYAQQVASAHHLPRMSPPPPPVAEAAPHAPNPQAMLHAPTPVARASGVLVPGYAAAAYAASHAPTGMPSSVNMAALYLKNGGHAGAMRCASRNSDLGLGGELADMGDLHELWDLNEFGDIADLDIEKVFSPPLEMGGVPPPLYT</sequence>
<protein>
    <recommendedName>
        <fullName evidence="6">HSF-type DNA-binding domain-containing protein</fullName>
    </recommendedName>
</protein>
<dbReference type="EMBL" id="HBGJ01003847">
    <property type="protein sequence ID" value="CAD9243982.1"/>
    <property type="molecule type" value="Transcribed_RNA"/>
</dbReference>
<gene>
    <name evidence="7" type="ORF">PPAR1163_LOCUS2329</name>
</gene>
<dbReference type="InterPro" id="IPR036390">
    <property type="entry name" value="WH_DNA-bd_sf"/>
</dbReference>
<name>A0A7S1TT16_9STRA</name>
<keyword evidence="3" id="KW-0539">Nucleus</keyword>
<evidence type="ECO:0000256" key="3">
    <source>
        <dbReference type="ARBA" id="ARBA00023242"/>
    </source>
</evidence>
<evidence type="ECO:0000256" key="2">
    <source>
        <dbReference type="ARBA" id="ARBA00023125"/>
    </source>
</evidence>
<dbReference type="Pfam" id="PF00447">
    <property type="entry name" value="HSF_DNA-bind"/>
    <property type="match status" value="1"/>
</dbReference>
<evidence type="ECO:0000259" key="6">
    <source>
        <dbReference type="SMART" id="SM00415"/>
    </source>
</evidence>
<feature type="region of interest" description="Disordered" evidence="5">
    <location>
        <begin position="1"/>
        <end position="33"/>
    </location>
</feature>
<dbReference type="FunFam" id="1.10.10.10:FF:000479">
    <property type="entry name" value="Predicted protein"/>
    <property type="match status" value="1"/>
</dbReference>
<organism evidence="7">
    <name type="scientific">Phaeomonas parva</name>
    <dbReference type="NCBI Taxonomy" id="124430"/>
    <lineage>
        <taxon>Eukaryota</taxon>
        <taxon>Sar</taxon>
        <taxon>Stramenopiles</taxon>
        <taxon>Ochrophyta</taxon>
        <taxon>Pinguiophyceae</taxon>
        <taxon>Pinguiochrysidales</taxon>
        <taxon>Pinguiochrysidaceae</taxon>
        <taxon>Phaeomonas</taxon>
    </lineage>
</organism>
<feature type="compositionally biased region" description="Basic residues" evidence="5">
    <location>
        <begin position="7"/>
        <end position="16"/>
    </location>
</feature>
<dbReference type="PRINTS" id="PR00056">
    <property type="entry name" value="HSFDOMAIN"/>
</dbReference>
<dbReference type="GO" id="GO:0005634">
    <property type="term" value="C:nucleus"/>
    <property type="evidence" value="ECO:0007669"/>
    <property type="project" value="UniProtKB-SubCell"/>
</dbReference>
<accession>A0A7S1TT16</accession>
<feature type="domain" description="HSF-type DNA-binding" evidence="6">
    <location>
        <begin position="35"/>
        <end position="129"/>
    </location>
</feature>
<dbReference type="GO" id="GO:0043565">
    <property type="term" value="F:sequence-specific DNA binding"/>
    <property type="evidence" value="ECO:0007669"/>
    <property type="project" value="InterPro"/>
</dbReference>
<dbReference type="GO" id="GO:0003700">
    <property type="term" value="F:DNA-binding transcription factor activity"/>
    <property type="evidence" value="ECO:0007669"/>
    <property type="project" value="InterPro"/>
</dbReference>
<dbReference type="InterPro" id="IPR036388">
    <property type="entry name" value="WH-like_DNA-bd_sf"/>
</dbReference>
<dbReference type="SMART" id="SM00415">
    <property type="entry name" value="HSF"/>
    <property type="match status" value="1"/>
</dbReference>
<dbReference type="AlphaFoldDB" id="A0A7S1TT16"/>
<dbReference type="InterPro" id="IPR000232">
    <property type="entry name" value="HSF_DNA-bd"/>
</dbReference>
<comment type="subcellular location">
    <subcellularLocation>
        <location evidence="1">Nucleus</location>
    </subcellularLocation>
</comment>
<evidence type="ECO:0000313" key="7">
    <source>
        <dbReference type="EMBL" id="CAD9243982.1"/>
    </source>
</evidence>
<comment type="similarity">
    <text evidence="4">Belongs to the HSF family.</text>
</comment>
<dbReference type="PANTHER" id="PTHR10015:SF206">
    <property type="entry name" value="HSF-TYPE DNA-BINDING DOMAIN-CONTAINING PROTEIN"/>
    <property type="match status" value="1"/>
</dbReference>
<dbReference type="SUPFAM" id="SSF46785">
    <property type="entry name" value="Winged helix' DNA-binding domain"/>
    <property type="match status" value="1"/>
</dbReference>
<evidence type="ECO:0000256" key="1">
    <source>
        <dbReference type="ARBA" id="ARBA00004123"/>
    </source>
</evidence>
<dbReference type="PANTHER" id="PTHR10015">
    <property type="entry name" value="HEAT SHOCK TRANSCRIPTION FACTOR"/>
    <property type="match status" value="1"/>
</dbReference>
<evidence type="ECO:0000256" key="5">
    <source>
        <dbReference type="SAM" id="MobiDB-lite"/>
    </source>
</evidence>
<keyword evidence="2" id="KW-0238">DNA-binding</keyword>
<evidence type="ECO:0000256" key="4">
    <source>
        <dbReference type="RuleBase" id="RU004020"/>
    </source>
</evidence>